<evidence type="ECO:0000256" key="11">
    <source>
        <dbReference type="ARBA" id="ARBA00082544"/>
    </source>
</evidence>
<dbReference type="GO" id="GO:0052650">
    <property type="term" value="F:all-trans-retinol dehydrogenase (NADP+) activity"/>
    <property type="evidence" value="ECO:0007669"/>
    <property type="project" value="UniProtKB-ARBA"/>
</dbReference>
<dbReference type="FunFam" id="3.40.50.720:FF:000131">
    <property type="entry name" value="Short-chain dehydrogenase/reductase 3"/>
    <property type="match status" value="1"/>
</dbReference>
<evidence type="ECO:0000256" key="12">
    <source>
        <dbReference type="RuleBase" id="RU000363"/>
    </source>
</evidence>
<evidence type="ECO:0000256" key="5">
    <source>
        <dbReference type="ARBA" id="ARBA00022989"/>
    </source>
</evidence>
<dbReference type="PRINTS" id="PR00081">
    <property type="entry name" value="GDHRDH"/>
</dbReference>
<dbReference type="PANTHER" id="PTHR24322">
    <property type="entry name" value="PKSB"/>
    <property type="match status" value="1"/>
</dbReference>
<dbReference type="OrthoDB" id="5840532at2759"/>
<dbReference type="Pfam" id="PF00106">
    <property type="entry name" value="adh_short"/>
    <property type="match status" value="1"/>
</dbReference>
<dbReference type="PRINTS" id="PR00080">
    <property type="entry name" value="SDRFAMILY"/>
</dbReference>
<keyword evidence="3 13" id="KW-0812">Transmembrane</keyword>
<name>A0A9P0MVQ0_NEZVI</name>
<evidence type="ECO:0000256" key="7">
    <source>
        <dbReference type="ARBA" id="ARBA00023098"/>
    </source>
</evidence>
<dbReference type="PANTHER" id="PTHR24322:SF736">
    <property type="entry name" value="RETINOL DEHYDROGENASE 10"/>
    <property type="match status" value="1"/>
</dbReference>
<evidence type="ECO:0000313" key="15">
    <source>
        <dbReference type="Proteomes" id="UP001152798"/>
    </source>
</evidence>
<evidence type="ECO:0000256" key="13">
    <source>
        <dbReference type="SAM" id="Phobius"/>
    </source>
</evidence>
<keyword evidence="4" id="KW-0521">NADP</keyword>
<keyword evidence="6" id="KW-0560">Oxidoreductase</keyword>
<evidence type="ECO:0000256" key="9">
    <source>
        <dbReference type="ARBA" id="ARBA00059620"/>
    </source>
</evidence>
<dbReference type="CDD" id="cd05339">
    <property type="entry name" value="17beta-HSDXI-like_SDR_c"/>
    <property type="match status" value="1"/>
</dbReference>
<sequence>MAEGNQEETMMLKLYSIGTLLLEILVLLIKISFATIEGIYTSLMPKPLKSVKGEIILVTGAGHGIGREISLKFAELGATVVCLDINEQGNEETVKLIQNNGYQKAHSYKCDVTKREEVLQLVERIKKEVGDVTVLINNAGIMPCHRLLEHKPQEIIKMFEVNVFAHFWLLEAVLPNMIKQNHGHIVALSSMAGVLGLRNLVPYCASKFAVRGLMEAMIEEFREENIAPEVHFTVVFPYMVNTGLCKNPKINQKLGEALALLKPKTVAEIIVTSMRQNKLAITIPSFFMLLNDVLRLFPVKVGQMVKDFLDSGMEAD</sequence>
<keyword evidence="15" id="KW-1185">Reference proteome</keyword>
<organism evidence="14 15">
    <name type="scientific">Nezara viridula</name>
    <name type="common">Southern green stink bug</name>
    <name type="synonym">Cimex viridulus</name>
    <dbReference type="NCBI Taxonomy" id="85310"/>
    <lineage>
        <taxon>Eukaryota</taxon>
        <taxon>Metazoa</taxon>
        <taxon>Ecdysozoa</taxon>
        <taxon>Arthropoda</taxon>
        <taxon>Hexapoda</taxon>
        <taxon>Insecta</taxon>
        <taxon>Pterygota</taxon>
        <taxon>Neoptera</taxon>
        <taxon>Paraneoptera</taxon>
        <taxon>Hemiptera</taxon>
        <taxon>Heteroptera</taxon>
        <taxon>Panheteroptera</taxon>
        <taxon>Pentatomomorpha</taxon>
        <taxon>Pentatomoidea</taxon>
        <taxon>Pentatomidae</taxon>
        <taxon>Pentatominae</taxon>
        <taxon>Nezara</taxon>
    </lineage>
</organism>
<evidence type="ECO:0000256" key="10">
    <source>
        <dbReference type="ARBA" id="ARBA00068717"/>
    </source>
</evidence>
<dbReference type="Proteomes" id="UP001152798">
    <property type="component" value="Chromosome 6"/>
</dbReference>
<gene>
    <name evidence="14" type="ORF">NEZAVI_LOCUS14101</name>
</gene>
<dbReference type="AlphaFoldDB" id="A0A9P0MVQ0"/>
<keyword evidence="5 13" id="KW-1133">Transmembrane helix</keyword>
<comment type="subcellular location">
    <subcellularLocation>
        <location evidence="1">Membrane</location>
        <topology evidence="1">Multi-pass membrane protein</topology>
    </subcellularLocation>
</comment>
<dbReference type="GO" id="GO:0005811">
    <property type="term" value="C:lipid droplet"/>
    <property type="evidence" value="ECO:0007669"/>
    <property type="project" value="TreeGrafter"/>
</dbReference>
<keyword evidence="8 13" id="KW-0472">Membrane</keyword>
<evidence type="ECO:0000256" key="1">
    <source>
        <dbReference type="ARBA" id="ARBA00004141"/>
    </source>
</evidence>
<evidence type="ECO:0000313" key="14">
    <source>
        <dbReference type="EMBL" id="CAH1406075.1"/>
    </source>
</evidence>
<proteinExistence type="inferred from homology"/>
<accession>A0A9P0MVQ0</accession>
<evidence type="ECO:0000256" key="2">
    <source>
        <dbReference type="ARBA" id="ARBA00006484"/>
    </source>
</evidence>
<feature type="transmembrane region" description="Helical" evidence="13">
    <location>
        <begin position="20"/>
        <end position="40"/>
    </location>
</feature>
<dbReference type="InterPro" id="IPR002347">
    <property type="entry name" value="SDR_fam"/>
</dbReference>
<keyword evidence="7" id="KW-0443">Lipid metabolism</keyword>
<dbReference type="InterPro" id="IPR036291">
    <property type="entry name" value="NAD(P)-bd_dom_sf"/>
</dbReference>
<dbReference type="GO" id="GO:0016020">
    <property type="term" value="C:membrane"/>
    <property type="evidence" value="ECO:0007669"/>
    <property type="project" value="UniProtKB-SubCell"/>
</dbReference>
<reference evidence="14" key="1">
    <citation type="submission" date="2022-01" db="EMBL/GenBank/DDBJ databases">
        <authorList>
            <person name="King R."/>
        </authorList>
    </citation>
    <scope>NUCLEOTIDE SEQUENCE</scope>
</reference>
<evidence type="ECO:0000256" key="4">
    <source>
        <dbReference type="ARBA" id="ARBA00022857"/>
    </source>
</evidence>
<evidence type="ECO:0000256" key="8">
    <source>
        <dbReference type="ARBA" id="ARBA00023136"/>
    </source>
</evidence>
<dbReference type="SUPFAM" id="SSF51735">
    <property type="entry name" value="NAD(P)-binding Rossmann-fold domains"/>
    <property type="match status" value="1"/>
</dbReference>
<protein>
    <recommendedName>
        <fullName evidence="10">Short-chain dehydrogenase/reductase 3</fullName>
    </recommendedName>
    <alternativeName>
        <fullName evidence="11">Retinal short-chain dehydrogenase/reductase 1</fullName>
    </alternativeName>
</protein>
<comment type="similarity">
    <text evidence="2 12">Belongs to the short-chain dehydrogenases/reductases (SDR) family.</text>
</comment>
<comment type="function">
    <text evidence="9">Catalyzes the reduction of all-trans-retinal to all-trans-retinol in the presence of NADPH.</text>
</comment>
<dbReference type="Gene3D" id="3.40.50.720">
    <property type="entry name" value="NAD(P)-binding Rossmann-like Domain"/>
    <property type="match status" value="1"/>
</dbReference>
<evidence type="ECO:0000256" key="6">
    <source>
        <dbReference type="ARBA" id="ARBA00023002"/>
    </source>
</evidence>
<dbReference type="EMBL" id="OV725082">
    <property type="protein sequence ID" value="CAH1406075.1"/>
    <property type="molecule type" value="Genomic_DNA"/>
</dbReference>
<evidence type="ECO:0000256" key="3">
    <source>
        <dbReference type="ARBA" id="ARBA00022692"/>
    </source>
</evidence>